<name>A0A132MRB7_9ACTN</name>
<protein>
    <recommendedName>
        <fullName evidence="11">Inositol-1-monophosphatase</fullName>
        <ecNumber evidence="11">3.1.3.25</ecNumber>
    </recommendedName>
</protein>
<dbReference type="EMBL" id="JYIJ01000018">
    <property type="protein sequence ID" value="KWX00334.1"/>
    <property type="molecule type" value="Genomic_DNA"/>
</dbReference>
<evidence type="ECO:0000256" key="5">
    <source>
        <dbReference type="ARBA" id="ARBA00022723"/>
    </source>
</evidence>
<dbReference type="PROSITE" id="PS00629">
    <property type="entry name" value="IMP_1"/>
    <property type="match status" value="1"/>
</dbReference>
<feature type="binding site" evidence="10">
    <location>
        <position position="92"/>
    </location>
    <ligand>
        <name>Mg(2+)</name>
        <dbReference type="ChEBI" id="CHEBI:18420"/>
        <label>1</label>
        <note>catalytic</note>
    </ligand>
</feature>
<dbReference type="InterPro" id="IPR000760">
    <property type="entry name" value="Inositol_monophosphatase-like"/>
</dbReference>
<evidence type="ECO:0000313" key="13">
    <source>
        <dbReference type="EMBL" id="KWX01574.1"/>
    </source>
</evidence>
<accession>A0A132MRB7</accession>
<dbReference type="PROSITE" id="PS00630">
    <property type="entry name" value="IMP_2"/>
    <property type="match status" value="1"/>
</dbReference>
<dbReference type="GO" id="GO:0007165">
    <property type="term" value="P:signal transduction"/>
    <property type="evidence" value="ECO:0007669"/>
    <property type="project" value="TreeGrafter"/>
</dbReference>
<dbReference type="CDD" id="cd01639">
    <property type="entry name" value="IMPase"/>
    <property type="match status" value="1"/>
</dbReference>
<dbReference type="EC" id="3.1.3.25" evidence="11"/>
<keyword evidence="5 10" id="KW-0479">Metal-binding</keyword>
<dbReference type="GO" id="GO:0046872">
    <property type="term" value="F:metal ion binding"/>
    <property type="evidence" value="ECO:0007669"/>
    <property type="project" value="UniProtKB-KW"/>
</dbReference>
<evidence type="ECO:0000256" key="9">
    <source>
        <dbReference type="ARBA" id="ARBA00053547"/>
    </source>
</evidence>
<evidence type="ECO:0000256" key="11">
    <source>
        <dbReference type="RuleBase" id="RU364068"/>
    </source>
</evidence>
<dbReference type="RefSeq" id="WP_066888141.1">
    <property type="nucleotide sequence ID" value="NZ_JYIJ01000018.1"/>
</dbReference>
<dbReference type="STRING" id="1469144.LI90_2606"/>
<feature type="binding site" evidence="10">
    <location>
        <position position="89"/>
    </location>
    <ligand>
        <name>Mg(2+)</name>
        <dbReference type="ChEBI" id="CHEBI:18420"/>
        <label>1</label>
        <note>catalytic</note>
    </ligand>
</feature>
<comment type="pathway">
    <text evidence="3">Amino-acid biosynthesis; L-histidine biosynthesis; L-histidine from 5-phospho-alpha-D-ribose 1-diphosphate: step 8/9.</text>
</comment>
<feature type="binding site" evidence="10">
    <location>
        <position position="216"/>
    </location>
    <ligand>
        <name>Mg(2+)</name>
        <dbReference type="ChEBI" id="CHEBI:18420"/>
        <label>1</label>
        <note>catalytic</note>
    </ligand>
</feature>
<keyword evidence="6 11" id="KW-0378">Hydrolase</keyword>
<dbReference type="GO" id="GO:0046854">
    <property type="term" value="P:phosphatidylinositol phosphate biosynthetic process"/>
    <property type="evidence" value="ECO:0007669"/>
    <property type="project" value="InterPro"/>
</dbReference>
<proteinExistence type="inferred from homology"/>
<dbReference type="PANTHER" id="PTHR20854">
    <property type="entry name" value="INOSITOL MONOPHOSPHATASE"/>
    <property type="match status" value="1"/>
</dbReference>
<dbReference type="Gene3D" id="3.30.540.10">
    <property type="entry name" value="Fructose-1,6-Bisphosphatase, subunit A, domain 1"/>
    <property type="match status" value="1"/>
</dbReference>
<evidence type="ECO:0000313" key="12">
    <source>
        <dbReference type="EMBL" id="KWX00334.1"/>
    </source>
</evidence>
<gene>
    <name evidence="13" type="ORF">LI90_2606</name>
    <name evidence="12" type="ORF">TH66_16045</name>
</gene>
<evidence type="ECO:0000256" key="3">
    <source>
        <dbReference type="ARBA" id="ARBA00004970"/>
    </source>
</evidence>
<comment type="similarity">
    <text evidence="4 11">Belongs to the inositol monophosphatase superfamily.</text>
</comment>
<comment type="function">
    <text evidence="9">Catalyzes the dephosphorylation of histidinol-phosphate to histidinol, the direct precursor of histidine.</text>
</comment>
<evidence type="ECO:0000256" key="4">
    <source>
        <dbReference type="ARBA" id="ARBA00009759"/>
    </source>
</evidence>
<evidence type="ECO:0000313" key="15">
    <source>
        <dbReference type="Proteomes" id="UP000070659"/>
    </source>
</evidence>
<evidence type="ECO:0000256" key="2">
    <source>
        <dbReference type="ARBA" id="ARBA00001946"/>
    </source>
</evidence>
<dbReference type="EMBL" id="LAXD01000001">
    <property type="protein sequence ID" value="KWX01574.1"/>
    <property type="molecule type" value="Genomic_DNA"/>
</dbReference>
<organism evidence="12 15">
    <name type="scientific">Carbonactinospora thermoautotrophica</name>
    <dbReference type="NCBI Taxonomy" id="1469144"/>
    <lineage>
        <taxon>Bacteria</taxon>
        <taxon>Bacillati</taxon>
        <taxon>Actinomycetota</taxon>
        <taxon>Actinomycetes</taxon>
        <taxon>Kitasatosporales</taxon>
        <taxon>Carbonactinosporaceae</taxon>
        <taxon>Carbonactinospora</taxon>
    </lineage>
</organism>
<evidence type="ECO:0000256" key="7">
    <source>
        <dbReference type="ARBA" id="ARBA00022842"/>
    </source>
</evidence>
<evidence type="ECO:0000256" key="6">
    <source>
        <dbReference type="ARBA" id="ARBA00022801"/>
    </source>
</evidence>
<comment type="catalytic activity">
    <reaction evidence="1 11">
        <text>a myo-inositol phosphate + H2O = myo-inositol + phosphate</text>
        <dbReference type="Rhea" id="RHEA:24056"/>
        <dbReference type="ChEBI" id="CHEBI:15377"/>
        <dbReference type="ChEBI" id="CHEBI:17268"/>
        <dbReference type="ChEBI" id="CHEBI:43474"/>
        <dbReference type="ChEBI" id="CHEBI:84139"/>
        <dbReference type="EC" id="3.1.3.25"/>
    </reaction>
</comment>
<dbReference type="InterPro" id="IPR020550">
    <property type="entry name" value="Inositol_monophosphatase_CS"/>
</dbReference>
<dbReference type="PATRIC" id="fig|1469144.10.peg.2818"/>
<dbReference type="SUPFAM" id="SSF56655">
    <property type="entry name" value="Carbohydrate phosphatase"/>
    <property type="match status" value="1"/>
</dbReference>
<feature type="binding site" evidence="10">
    <location>
        <position position="91"/>
    </location>
    <ligand>
        <name>Mg(2+)</name>
        <dbReference type="ChEBI" id="CHEBI:18420"/>
        <label>1</label>
        <note>catalytic</note>
    </ligand>
</feature>
<dbReference type="InterPro" id="IPR033942">
    <property type="entry name" value="IMPase"/>
</dbReference>
<sequence length="268" mass="28726">MTETIDTQALLELATEVARRAGRMLRDERPRDLGVTYTKSSPTDVVTEMDTASEKLIVEALRAARPEDGFLGEEGASDTSASGVRWIIDPIDGTVNYLYDLPGWAVSIAAEVRGEVAAGVVYVPGQDETFTAVRGGGAFRNGEPIRCTRGVPLERALVATGFAYAAARRAAQAEVLRGLLPRVRDIRRFGSAAVDLCMVACGRVDAYYERGVNLWDYAAGKLIAEEAGARVGGLRGEPASPELILAAAPDLYEQLHDLLAELGADRDS</sequence>
<evidence type="ECO:0000256" key="10">
    <source>
        <dbReference type="PIRSR" id="PIRSR600760-2"/>
    </source>
</evidence>
<evidence type="ECO:0000256" key="8">
    <source>
        <dbReference type="ARBA" id="ARBA00049158"/>
    </source>
</evidence>
<reference evidence="13" key="2">
    <citation type="submission" date="2015-04" db="EMBL/GenBank/DDBJ databases">
        <title>Physiological reanalysis, assessment of diazotrophy, and genome sequences of multiple isolates of Streptomyces thermoautotrophicus.</title>
        <authorList>
            <person name="MacKellar D.C."/>
            <person name="Lieber L."/>
            <person name="Norman J."/>
            <person name="Bolger A."/>
            <person name="Tobin C."/>
            <person name="Murray J.W."/>
            <person name="Woodward J."/>
            <person name="Friesen M."/>
            <person name="Prell J."/>
        </authorList>
    </citation>
    <scope>NUCLEOTIDE SEQUENCE [LARGE SCALE GENOMIC DNA]</scope>
    <source>
        <strain evidence="13">H1</strain>
    </source>
</reference>
<reference evidence="12 15" key="1">
    <citation type="submission" date="2015-02" db="EMBL/GenBank/DDBJ databases">
        <title>Physiological reanalysis, assessment of diazotrophy, and genome sequences of multiple isolates of Streptomyces thermoautotrophicus.</title>
        <authorList>
            <person name="MacKellar D.C."/>
            <person name="Lieber L."/>
            <person name="Norman J."/>
            <person name="Bolger A."/>
            <person name="Tobin C."/>
            <person name="Murray J.W."/>
            <person name="Prell J."/>
        </authorList>
    </citation>
    <scope>NUCLEOTIDE SEQUENCE [LARGE SCALE GENOMIC DNA]</scope>
    <source>
        <strain evidence="12 15">UBT1</strain>
    </source>
</reference>
<feature type="binding site" evidence="10">
    <location>
        <position position="73"/>
    </location>
    <ligand>
        <name>Mg(2+)</name>
        <dbReference type="ChEBI" id="CHEBI:18420"/>
        <label>1</label>
        <note>catalytic</note>
    </ligand>
</feature>
<keyword evidence="14" id="KW-1185">Reference proteome</keyword>
<dbReference type="GO" id="GO:0004401">
    <property type="term" value="F:histidinol-phosphatase activity"/>
    <property type="evidence" value="ECO:0007669"/>
    <property type="project" value="UniProtKB-EC"/>
</dbReference>
<keyword evidence="7 10" id="KW-0460">Magnesium</keyword>
<reference evidence="14" key="3">
    <citation type="submission" date="2015-04" db="EMBL/GenBank/DDBJ databases">
        <title>Physiological reanalysis, assessment of diazotrophy, and genome sequences of multiple isolates of Streptomyces thermoautotrophicus.</title>
        <authorList>
            <person name="MacKellar D.C."/>
            <person name="Lieber L."/>
            <person name="Norman J."/>
            <person name="Bolger A."/>
            <person name="Tobin C."/>
            <person name="Murray J.W."/>
            <person name="Chang R."/>
            <person name="Ford T."/>
            <person name="Nguyen P.Q."/>
            <person name="Woodward J."/>
            <person name="Permingeat H."/>
            <person name="Joshi N.S."/>
            <person name="Silver P.A."/>
            <person name="Usadel B."/>
            <person name="Rutherford A.W."/>
            <person name="Friesen M."/>
            <person name="Prell J."/>
        </authorList>
    </citation>
    <scope>NUCLEOTIDE SEQUENCE [LARGE SCALE GENOMIC DNA]</scope>
    <source>
        <strain evidence="14">H1</strain>
    </source>
</reference>
<dbReference type="Proteomes" id="UP000070659">
    <property type="component" value="Unassembled WGS sequence"/>
</dbReference>
<comment type="catalytic activity">
    <reaction evidence="8">
        <text>L-histidinol phosphate + H2O = L-histidinol + phosphate</text>
        <dbReference type="Rhea" id="RHEA:14465"/>
        <dbReference type="ChEBI" id="CHEBI:15377"/>
        <dbReference type="ChEBI" id="CHEBI:43474"/>
        <dbReference type="ChEBI" id="CHEBI:57699"/>
        <dbReference type="ChEBI" id="CHEBI:57980"/>
        <dbReference type="EC" id="3.1.3.15"/>
    </reaction>
</comment>
<dbReference type="PANTHER" id="PTHR20854:SF4">
    <property type="entry name" value="INOSITOL-1-MONOPHOSPHATASE-RELATED"/>
    <property type="match status" value="1"/>
</dbReference>
<evidence type="ECO:0000256" key="1">
    <source>
        <dbReference type="ARBA" id="ARBA00001033"/>
    </source>
</evidence>
<dbReference type="InterPro" id="IPR020583">
    <property type="entry name" value="Inositol_monoP_metal-BS"/>
</dbReference>
<dbReference type="Gene3D" id="3.40.190.80">
    <property type="match status" value="1"/>
</dbReference>
<dbReference type="AlphaFoldDB" id="A0A132MRB7"/>
<evidence type="ECO:0000313" key="14">
    <source>
        <dbReference type="Proteomes" id="UP000070188"/>
    </source>
</evidence>
<dbReference type="Pfam" id="PF00459">
    <property type="entry name" value="Inositol_P"/>
    <property type="match status" value="1"/>
</dbReference>
<dbReference type="GO" id="GO:0006020">
    <property type="term" value="P:inositol metabolic process"/>
    <property type="evidence" value="ECO:0007669"/>
    <property type="project" value="TreeGrafter"/>
</dbReference>
<dbReference type="FunFam" id="3.30.540.10:FF:000003">
    <property type="entry name" value="Inositol-1-monophosphatase"/>
    <property type="match status" value="1"/>
</dbReference>
<dbReference type="OrthoDB" id="9772456at2"/>
<dbReference type="Proteomes" id="UP000070188">
    <property type="component" value="Unassembled WGS sequence"/>
</dbReference>
<dbReference type="PRINTS" id="PR00377">
    <property type="entry name" value="IMPHPHTASES"/>
</dbReference>
<dbReference type="GO" id="GO:0008934">
    <property type="term" value="F:inositol monophosphate 1-phosphatase activity"/>
    <property type="evidence" value="ECO:0007669"/>
    <property type="project" value="InterPro"/>
</dbReference>
<comment type="cofactor">
    <cofactor evidence="2 10 11">
        <name>Mg(2+)</name>
        <dbReference type="ChEBI" id="CHEBI:18420"/>
    </cofactor>
</comment>
<comment type="caution">
    <text evidence="12">The sequence shown here is derived from an EMBL/GenBank/DDBJ whole genome shotgun (WGS) entry which is preliminary data.</text>
</comment>